<name>A0A366ETE3_9HYPH</name>
<proteinExistence type="inferred from homology"/>
<feature type="binding site" evidence="3">
    <location>
        <position position="129"/>
    </location>
    <ligand>
        <name>Zn(2+)</name>
        <dbReference type="ChEBI" id="CHEBI:29105"/>
        <label>2</label>
    </ligand>
</feature>
<comment type="similarity">
    <text evidence="1">Belongs to the peptidase M20 family.</text>
</comment>
<dbReference type="NCBIfam" id="TIGR01879">
    <property type="entry name" value="hydantase"/>
    <property type="match status" value="1"/>
</dbReference>
<protein>
    <submittedName>
        <fullName evidence="5">N-carbamoyl-L-amino-acid hydrolase</fullName>
    </submittedName>
</protein>
<dbReference type="SUPFAM" id="SSF55031">
    <property type="entry name" value="Bacterial exopeptidase dimerisation domain"/>
    <property type="match status" value="1"/>
</dbReference>
<dbReference type="NCBIfam" id="NF006769">
    <property type="entry name" value="PRK09290.1-3"/>
    <property type="match status" value="1"/>
</dbReference>
<organism evidence="5 6">
    <name type="scientific">Roseiarcus fermentans</name>
    <dbReference type="NCBI Taxonomy" id="1473586"/>
    <lineage>
        <taxon>Bacteria</taxon>
        <taxon>Pseudomonadati</taxon>
        <taxon>Pseudomonadota</taxon>
        <taxon>Alphaproteobacteria</taxon>
        <taxon>Hyphomicrobiales</taxon>
        <taxon>Roseiarcaceae</taxon>
        <taxon>Roseiarcus</taxon>
    </lineage>
</organism>
<dbReference type="PIRSF" id="PIRSF001235">
    <property type="entry name" value="Amidase_carbamoylase"/>
    <property type="match status" value="1"/>
</dbReference>
<feature type="domain" description="Peptidase M20 dimerisation" evidence="4">
    <location>
        <begin position="210"/>
        <end position="310"/>
    </location>
</feature>
<dbReference type="EMBL" id="QNRK01000034">
    <property type="protein sequence ID" value="RBP05667.1"/>
    <property type="molecule type" value="Genomic_DNA"/>
</dbReference>
<dbReference type="Gene3D" id="3.30.70.360">
    <property type="match status" value="1"/>
</dbReference>
<keyword evidence="2 5" id="KW-0378">Hydrolase</keyword>
<sequence length="409" mass="42650">MRHNLRVNGARLQSRLERLAEAGARPDGGVNRLALTDADRDGRDLVVGWMRDLGLAVAIDAVGNVVGLRAGREDGPPVMMGSHIDTVLTGGRYDGALGVMAGLEVIETLAEAGCVTRRPLAVAFFTNEEGARFQPDMFGSLVFTGQLPLAAALATVGVDGATAGEELRRIGYAGDAAVGRPEVHAYVELHVEQGPTLEAEGFVIGAVEGVQGISWTELTISGQANHAGTTPMRMRHDAGYVAAEIATFARRLAGEIGGHQVATVGALTLTPNLVNVVPERAVMTVDLRNTDNAALKDAERRLTAFAAATAAAEGVTLESRTLARFDPVPFAAPLVARVEAIARELDLAVKRLPSGAGHDAQMLAAVCPACMIFVPSAGGVSHNIAEYTASDLCAAGADVLLRLVTELAE</sequence>
<dbReference type="Pfam" id="PF01546">
    <property type="entry name" value="Peptidase_M20"/>
    <property type="match status" value="1"/>
</dbReference>
<dbReference type="InterPro" id="IPR010158">
    <property type="entry name" value="Amidase_Cbmase"/>
</dbReference>
<dbReference type="GO" id="GO:0046872">
    <property type="term" value="F:metal ion binding"/>
    <property type="evidence" value="ECO:0007669"/>
    <property type="project" value="UniProtKB-KW"/>
</dbReference>
<keyword evidence="3" id="KW-0479">Metal-binding</keyword>
<evidence type="ECO:0000313" key="6">
    <source>
        <dbReference type="Proteomes" id="UP000253529"/>
    </source>
</evidence>
<dbReference type="InterPro" id="IPR002933">
    <property type="entry name" value="Peptidase_M20"/>
</dbReference>
<feature type="binding site" evidence="3">
    <location>
        <position position="190"/>
    </location>
    <ligand>
        <name>Zn(2+)</name>
        <dbReference type="ChEBI" id="CHEBI:29105"/>
        <label>1</label>
    </ligand>
</feature>
<dbReference type="InterPro" id="IPR011650">
    <property type="entry name" value="Peptidase_M20_dimer"/>
</dbReference>
<feature type="binding site" evidence="3">
    <location>
        <position position="382"/>
    </location>
    <ligand>
        <name>Zn(2+)</name>
        <dbReference type="ChEBI" id="CHEBI:29105"/>
        <label>2</label>
    </ligand>
</feature>
<dbReference type="SUPFAM" id="SSF53187">
    <property type="entry name" value="Zn-dependent exopeptidases"/>
    <property type="match status" value="1"/>
</dbReference>
<dbReference type="OrthoDB" id="9808195at2"/>
<dbReference type="CDD" id="cd03884">
    <property type="entry name" value="M20_bAS"/>
    <property type="match status" value="1"/>
</dbReference>
<evidence type="ECO:0000256" key="1">
    <source>
        <dbReference type="ARBA" id="ARBA00006153"/>
    </source>
</evidence>
<comment type="cofactor">
    <cofactor evidence="3">
        <name>Zn(2+)</name>
        <dbReference type="ChEBI" id="CHEBI:29105"/>
    </cofactor>
    <text evidence="3">Binds 2 Zn(2+) ions per subunit.</text>
</comment>
<evidence type="ECO:0000256" key="2">
    <source>
        <dbReference type="ARBA" id="ARBA00022801"/>
    </source>
</evidence>
<accession>A0A366ETE3</accession>
<evidence type="ECO:0000259" key="4">
    <source>
        <dbReference type="Pfam" id="PF07687"/>
    </source>
</evidence>
<dbReference type="PANTHER" id="PTHR32494">
    <property type="entry name" value="ALLANTOATE DEIMINASE-RELATED"/>
    <property type="match status" value="1"/>
</dbReference>
<comment type="caution">
    <text evidence="5">The sequence shown here is derived from an EMBL/GenBank/DDBJ whole genome shotgun (WGS) entry which is preliminary data.</text>
</comment>
<dbReference type="Proteomes" id="UP000253529">
    <property type="component" value="Unassembled WGS sequence"/>
</dbReference>
<dbReference type="Gene3D" id="3.40.630.10">
    <property type="entry name" value="Zn peptidases"/>
    <property type="match status" value="1"/>
</dbReference>
<keyword evidence="3" id="KW-0862">Zinc</keyword>
<dbReference type="PANTHER" id="PTHR32494:SF5">
    <property type="entry name" value="ALLANTOATE AMIDOHYDROLASE"/>
    <property type="match status" value="1"/>
</dbReference>
<feature type="binding site" evidence="3">
    <location>
        <position position="83"/>
    </location>
    <ligand>
        <name>Zn(2+)</name>
        <dbReference type="ChEBI" id="CHEBI:29105"/>
        <label>1</label>
    </ligand>
</feature>
<gene>
    <name evidence="5" type="ORF">DFR50_13430</name>
</gene>
<keyword evidence="6" id="KW-1185">Reference proteome</keyword>
<reference evidence="5 6" key="1">
    <citation type="submission" date="2018-06" db="EMBL/GenBank/DDBJ databases">
        <title>Genomic Encyclopedia of Type Strains, Phase IV (KMG-IV): sequencing the most valuable type-strain genomes for metagenomic binning, comparative biology and taxonomic classification.</title>
        <authorList>
            <person name="Goeker M."/>
        </authorList>
    </citation>
    <scope>NUCLEOTIDE SEQUENCE [LARGE SCALE GENOMIC DNA]</scope>
    <source>
        <strain evidence="5 6">DSM 24875</strain>
    </source>
</reference>
<evidence type="ECO:0000256" key="3">
    <source>
        <dbReference type="PIRSR" id="PIRSR001235-1"/>
    </source>
</evidence>
<dbReference type="AlphaFoldDB" id="A0A366ETE3"/>
<dbReference type="Pfam" id="PF07687">
    <property type="entry name" value="M20_dimer"/>
    <property type="match status" value="1"/>
</dbReference>
<dbReference type="NCBIfam" id="NF006771">
    <property type="entry name" value="PRK09290.1-5"/>
    <property type="match status" value="1"/>
</dbReference>
<dbReference type="InterPro" id="IPR036264">
    <property type="entry name" value="Bact_exopeptidase_dim_dom"/>
</dbReference>
<feature type="binding site" evidence="3">
    <location>
        <position position="94"/>
    </location>
    <ligand>
        <name>Zn(2+)</name>
        <dbReference type="ChEBI" id="CHEBI:29105"/>
        <label>2</label>
    </ligand>
</feature>
<dbReference type="RefSeq" id="WP_113891819.1">
    <property type="nucleotide sequence ID" value="NZ_QNRK01000034.1"/>
</dbReference>
<feature type="binding site" evidence="3">
    <location>
        <position position="94"/>
    </location>
    <ligand>
        <name>Zn(2+)</name>
        <dbReference type="ChEBI" id="CHEBI:29105"/>
        <label>1</label>
    </ligand>
</feature>
<evidence type="ECO:0000313" key="5">
    <source>
        <dbReference type="EMBL" id="RBP05667.1"/>
    </source>
</evidence>
<dbReference type="GO" id="GO:0016813">
    <property type="term" value="F:hydrolase activity, acting on carbon-nitrogen (but not peptide) bonds, in linear amidines"/>
    <property type="evidence" value="ECO:0007669"/>
    <property type="project" value="InterPro"/>
</dbReference>